<dbReference type="GO" id="GO:0008270">
    <property type="term" value="F:zinc ion binding"/>
    <property type="evidence" value="ECO:0007669"/>
    <property type="project" value="InterPro"/>
</dbReference>
<dbReference type="CDD" id="cd12148">
    <property type="entry name" value="fungal_TF_MHR"/>
    <property type="match status" value="1"/>
</dbReference>
<dbReference type="SUPFAM" id="SSF57701">
    <property type="entry name" value="Zn2/Cys6 DNA-binding domain"/>
    <property type="match status" value="1"/>
</dbReference>
<reference evidence="3" key="1">
    <citation type="submission" date="2011-10" db="EMBL/GenBank/DDBJ databases">
        <title>The Genome Sequence of Fusarium oxysporum HDV247.</title>
        <authorList>
            <consortium name="The Broad Institute Genome Sequencing Platform"/>
            <person name="Ma L.-J."/>
            <person name="Gale L.R."/>
            <person name="Schwartz D.C."/>
            <person name="Zhou S."/>
            <person name="Corby-Kistler H."/>
            <person name="Young S.K."/>
            <person name="Zeng Q."/>
            <person name="Gargeya S."/>
            <person name="Fitzgerald M."/>
            <person name="Haas B."/>
            <person name="Abouelleil A."/>
            <person name="Alvarado L."/>
            <person name="Arachchi H.M."/>
            <person name="Berlin A."/>
            <person name="Brown A."/>
            <person name="Chapman S.B."/>
            <person name="Chen Z."/>
            <person name="Dunbar C."/>
            <person name="Freedman E."/>
            <person name="Gearin G."/>
            <person name="Goldberg J."/>
            <person name="Griggs A."/>
            <person name="Gujja S."/>
            <person name="Heiman D."/>
            <person name="Howarth C."/>
            <person name="Larson L."/>
            <person name="Lui A."/>
            <person name="MacDonald P.J.P."/>
            <person name="Montmayeur A."/>
            <person name="Murphy C."/>
            <person name="Neiman D."/>
            <person name="Pearson M."/>
            <person name="Priest M."/>
            <person name="Roberts A."/>
            <person name="Saif S."/>
            <person name="Shea T."/>
            <person name="Shenoy N."/>
            <person name="Sisk P."/>
            <person name="Stolte C."/>
            <person name="Sykes S."/>
            <person name="Wortman J."/>
            <person name="Nusbaum C."/>
            <person name="Birren B."/>
        </authorList>
    </citation>
    <scope>NUCLEOTIDE SEQUENCE [LARGE SCALE GENOMIC DNA]</scope>
    <source>
        <strain evidence="3">HDV247</strain>
    </source>
</reference>
<dbReference type="Gene3D" id="4.10.240.10">
    <property type="entry name" value="Zn(2)-C6 fungal-type DNA-binding domain"/>
    <property type="match status" value="1"/>
</dbReference>
<dbReference type="OrthoDB" id="3266505at2759"/>
<dbReference type="PROSITE" id="PS00463">
    <property type="entry name" value="ZN2_CY6_FUNGAL_1"/>
    <property type="match status" value="1"/>
</dbReference>
<dbReference type="SMART" id="SM00066">
    <property type="entry name" value="GAL4"/>
    <property type="match status" value="1"/>
</dbReference>
<dbReference type="Proteomes" id="UP000030751">
    <property type="component" value="Unassembled WGS sequence"/>
</dbReference>
<evidence type="ECO:0000313" key="3">
    <source>
        <dbReference type="EMBL" id="EXA31276.1"/>
    </source>
</evidence>
<evidence type="ECO:0000259" key="2">
    <source>
        <dbReference type="PROSITE" id="PS50048"/>
    </source>
</evidence>
<dbReference type="EMBL" id="JH651019">
    <property type="protein sequence ID" value="EXA31276.1"/>
    <property type="molecule type" value="Genomic_DNA"/>
</dbReference>
<dbReference type="Pfam" id="PF00172">
    <property type="entry name" value="Zn_clus"/>
    <property type="match status" value="1"/>
</dbReference>
<gene>
    <name evidence="3" type="ORF">FOVG_17401</name>
</gene>
<protein>
    <recommendedName>
        <fullName evidence="2">Zn(2)-C6 fungal-type domain-containing protein</fullName>
    </recommendedName>
</protein>
<dbReference type="PANTHER" id="PTHR46910">
    <property type="entry name" value="TRANSCRIPTION FACTOR PDR1"/>
    <property type="match status" value="1"/>
</dbReference>
<dbReference type="CDD" id="cd00067">
    <property type="entry name" value="GAL4"/>
    <property type="match status" value="1"/>
</dbReference>
<dbReference type="InterPro" id="IPR050987">
    <property type="entry name" value="AtrR-like"/>
</dbReference>
<dbReference type="InterPro" id="IPR036864">
    <property type="entry name" value="Zn2-C6_fun-type_DNA-bd_sf"/>
</dbReference>
<dbReference type="HOGENOM" id="CLU_547503_0_0_1"/>
<dbReference type="InterPro" id="IPR001138">
    <property type="entry name" value="Zn2Cys6_DnaBD"/>
</dbReference>
<organism evidence="3">
    <name type="scientific">Fusarium oxysporum f. sp. pisi HDV247</name>
    <dbReference type="NCBI Taxonomy" id="1080344"/>
    <lineage>
        <taxon>Eukaryota</taxon>
        <taxon>Fungi</taxon>
        <taxon>Dikarya</taxon>
        <taxon>Ascomycota</taxon>
        <taxon>Pezizomycotina</taxon>
        <taxon>Sordariomycetes</taxon>
        <taxon>Hypocreomycetidae</taxon>
        <taxon>Hypocreales</taxon>
        <taxon>Nectriaceae</taxon>
        <taxon>Fusarium</taxon>
        <taxon>Fusarium oxysporum species complex</taxon>
    </lineage>
</organism>
<reference evidence="3" key="2">
    <citation type="submission" date="2012-05" db="EMBL/GenBank/DDBJ databases">
        <title>Annotation of the Genome Sequence of Fusarium oxysporum HDV247.</title>
        <authorList>
            <consortium name="The Broad Institute Genomics Platform"/>
            <person name="Ma L.-J."/>
            <person name="Corby-Kistler H."/>
            <person name="Broz K."/>
            <person name="Gale L.R."/>
            <person name="Jonkers W."/>
            <person name="O'Donnell K."/>
            <person name="Ploetz R."/>
            <person name="Steinberg C."/>
            <person name="Schwartz D.C."/>
            <person name="VanEtten H."/>
            <person name="Zhou S."/>
            <person name="Young S.K."/>
            <person name="Zeng Q."/>
            <person name="Gargeya S."/>
            <person name="Fitzgerald M."/>
            <person name="Abouelleil A."/>
            <person name="Alvarado L."/>
            <person name="Chapman S.B."/>
            <person name="Gainer-Dewar J."/>
            <person name="Goldberg J."/>
            <person name="Griggs A."/>
            <person name="Gujja S."/>
            <person name="Hansen M."/>
            <person name="Howarth C."/>
            <person name="Imamovic A."/>
            <person name="Ireland A."/>
            <person name="Larimer J."/>
            <person name="McCowan C."/>
            <person name="Murphy C."/>
            <person name="Pearson M."/>
            <person name="Poon T.W."/>
            <person name="Priest M."/>
            <person name="Roberts A."/>
            <person name="Saif S."/>
            <person name="Shea T."/>
            <person name="Sykes S."/>
            <person name="Wortman J."/>
            <person name="Nusbaum C."/>
            <person name="Birren B."/>
        </authorList>
    </citation>
    <scope>NUCLEOTIDE SEQUENCE</scope>
    <source>
        <strain evidence="3">HDV247</strain>
    </source>
</reference>
<sequence length="498" mass="56046">MALSGLKRVSKACDRCRRHKERCDGTSPCVRCQRQGHECSFQYAGKPLGRPRKTRHDEEYAIANFQDTLDTDPAFFNVDRINALEHIVRYYSRLDHLSTENLQDIIVSLPTSQSLLSQGQRHSQERSAGQLENLLADSPGRQIQALTPKNIKGLSHSQFLRLLFDKLDNFHPGLCDIPSHTVNNQHIHLRDETALDLGSSQLLSHDKAVIEAASVFPNPETASFLMSIFFEFGQMNYFFLDEAIFRSSLDRFHSVPCTLTAQDAPGSAPLMVFAIGAQSSHIRSREKTQMDRIWLDDALALMRNSVYHGKPIAIIQPLLRNFDVLGNVDMSVKQIDTHKNIKAMVILTNMLERVWNTMSGTLDLEASELMGKLQQVVGARNQLLMYWESLPGNIFGRDLYPRNPLFRHNAYLALSYHSIHIFIGRSFILEKGHEVTISEELSTEIKSALIASCVESALATIDLCQRIKDQAGLSRSSYIEFTSCHAAVSALVAAYITN</sequence>
<dbReference type="PROSITE" id="PS50048">
    <property type="entry name" value="ZN2_CY6_FUNGAL_2"/>
    <property type="match status" value="1"/>
</dbReference>
<proteinExistence type="predicted"/>
<name>W9NKK9_FUSOX</name>
<dbReference type="GO" id="GO:0000981">
    <property type="term" value="F:DNA-binding transcription factor activity, RNA polymerase II-specific"/>
    <property type="evidence" value="ECO:0007669"/>
    <property type="project" value="InterPro"/>
</dbReference>
<keyword evidence="1" id="KW-0539">Nucleus</keyword>
<dbReference type="AlphaFoldDB" id="W9NKK9"/>
<accession>W9NKK9</accession>
<dbReference type="PANTHER" id="PTHR46910:SF23">
    <property type="entry name" value="THIAMINE REPRESSIBLE GENES REGULATORY PROTEIN THI1"/>
    <property type="match status" value="1"/>
</dbReference>
<evidence type="ECO:0000256" key="1">
    <source>
        <dbReference type="ARBA" id="ARBA00023242"/>
    </source>
</evidence>
<feature type="domain" description="Zn(2)-C6 fungal-type" evidence="2">
    <location>
        <begin position="12"/>
        <end position="41"/>
    </location>
</feature>